<name>A0A1Y3EJP7_9BILA</name>
<dbReference type="Proteomes" id="UP000243006">
    <property type="component" value="Unassembled WGS sequence"/>
</dbReference>
<dbReference type="EMBL" id="LVZM01010315">
    <property type="protein sequence ID" value="OUC45205.1"/>
    <property type="molecule type" value="Genomic_DNA"/>
</dbReference>
<sequence>MDSLRLILIAPDIENPEETLPDANKDAATKAEPVPAGKKRETAAKMTTPVCRSVRTTETRRRRGNGGGGVQEARARPRPEGGAWRPGDAEHRRDPEVRVENDMAQLLA</sequence>
<accession>A0A1Y3EJP7</accession>
<feature type="region of interest" description="Disordered" evidence="1">
    <location>
        <begin position="13"/>
        <end position="108"/>
    </location>
</feature>
<organism evidence="2 3">
    <name type="scientific">Trichinella nativa</name>
    <dbReference type="NCBI Taxonomy" id="6335"/>
    <lineage>
        <taxon>Eukaryota</taxon>
        <taxon>Metazoa</taxon>
        <taxon>Ecdysozoa</taxon>
        <taxon>Nematoda</taxon>
        <taxon>Enoplea</taxon>
        <taxon>Dorylaimia</taxon>
        <taxon>Trichinellida</taxon>
        <taxon>Trichinellidae</taxon>
        <taxon>Trichinella</taxon>
    </lineage>
</organism>
<proteinExistence type="predicted"/>
<evidence type="ECO:0000313" key="2">
    <source>
        <dbReference type="EMBL" id="OUC45205.1"/>
    </source>
</evidence>
<feature type="compositionally biased region" description="Basic and acidic residues" evidence="1">
    <location>
        <begin position="87"/>
        <end position="101"/>
    </location>
</feature>
<dbReference type="AlphaFoldDB" id="A0A1Y3EJP7"/>
<reference evidence="2 3" key="1">
    <citation type="submission" date="2015-04" db="EMBL/GenBank/DDBJ databases">
        <title>Draft genome of the roundworm Trichinella nativa.</title>
        <authorList>
            <person name="Mitreva M."/>
        </authorList>
    </citation>
    <scope>NUCLEOTIDE SEQUENCE [LARGE SCALE GENOMIC DNA]</scope>
    <source>
        <strain evidence="2 3">ISS45</strain>
    </source>
</reference>
<comment type="caution">
    <text evidence="2">The sequence shown here is derived from an EMBL/GenBank/DDBJ whole genome shotgun (WGS) entry which is preliminary data.</text>
</comment>
<protein>
    <submittedName>
        <fullName evidence="2">Uncharacterized protein</fullName>
    </submittedName>
</protein>
<gene>
    <name evidence="2" type="ORF">D917_08588</name>
</gene>
<evidence type="ECO:0000256" key="1">
    <source>
        <dbReference type="SAM" id="MobiDB-lite"/>
    </source>
</evidence>
<evidence type="ECO:0000313" key="3">
    <source>
        <dbReference type="Proteomes" id="UP000243006"/>
    </source>
</evidence>